<protein>
    <submittedName>
        <fullName evidence="2">M23 family metallopeptidase</fullName>
    </submittedName>
</protein>
<dbReference type="Pfam" id="PF01551">
    <property type="entry name" value="Peptidase_M23"/>
    <property type="match status" value="1"/>
</dbReference>
<keyword evidence="3" id="KW-1185">Reference proteome</keyword>
<proteinExistence type="predicted"/>
<dbReference type="Gene3D" id="2.70.70.10">
    <property type="entry name" value="Glucose Permease (Domain IIA)"/>
    <property type="match status" value="1"/>
</dbReference>
<dbReference type="InterPro" id="IPR050570">
    <property type="entry name" value="Cell_wall_metabolism_enzyme"/>
</dbReference>
<evidence type="ECO:0000313" key="2">
    <source>
        <dbReference type="EMBL" id="USQ77186.1"/>
    </source>
</evidence>
<organism evidence="2 3">
    <name type="scientific">Ornithinimicrobium cryptoxanthini</name>
    <dbReference type="NCBI Taxonomy" id="2934161"/>
    <lineage>
        <taxon>Bacteria</taxon>
        <taxon>Bacillati</taxon>
        <taxon>Actinomycetota</taxon>
        <taxon>Actinomycetes</taxon>
        <taxon>Micrococcales</taxon>
        <taxon>Ornithinimicrobiaceae</taxon>
        <taxon>Ornithinimicrobium</taxon>
    </lineage>
</organism>
<dbReference type="PANTHER" id="PTHR21666:SF270">
    <property type="entry name" value="MUREIN HYDROLASE ACTIVATOR ENVC"/>
    <property type="match status" value="1"/>
</dbReference>
<dbReference type="CDD" id="cd12797">
    <property type="entry name" value="M23_peptidase"/>
    <property type="match status" value="1"/>
</dbReference>
<accession>A0ABY4YK58</accession>
<reference evidence="2" key="1">
    <citation type="submission" date="2022-06" db="EMBL/GenBank/DDBJ databases">
        <title>Ornithinimicrobium JY.X270.</title>
        <authorList>
            <person name="Huang Y."/>
        </authorList>
    </citation>
    <scope>NUCLEOTIDE SEQUENCE</scope>
    <source>
        <strain evidence="2">JY.X270</strain>
    </source>
</reference>
<dbReference type="SUPFAM" id="SSF51261">
    <property type="entry name" value="Duplicated hybrid motif"/>
    <property type="match status" value="1"/>
</dbReference>
<feature type="domain" description="M23ase beta-sheet core" evidence="1">
    <location>
        <begin position="55"/>
        <end position="150"/>
    </location>
</feature>
<dbReference type="Proteomes" id="UP001056535">
    <property type="component" value="Chromosome"/>
</dbReference>
<dbReference type="PANTHER" id="PTHR21666">
    <property type="entry name" value="PEPTIDASE-RELATED"/>
    <property type="match status" value="1"/>
</dbReference>
<dbReference type="EMBL" id="CP099490">
    <property type="protein sequence ID" value="USQ77186.1"/>
    <property type="molecule type" value="Genomic_DNA"/>
</dbReference>
<gene>
    <name evidence="2" type="ORF">NF557_04530</name>
</gene>
<dbReference type="InterPro" id="IPR011055">
    <property type="entry name" value="Dup_hybrid_motif"/>
</dbReference>
<name>A0ABY4YK58_9MICO</name>
<evidence type="ECO:0000259" key="1">
    <source>
        <dbReference type="Pfam" id="PF01551"/>
    </source>
</evidence>
<sequence length="159" mass="16434">MMATRAAALDTSLSAGLAVTAGGAVQIREIAAAHAFHEPVLDAATTSGFGWRWGRMHNGLDFGADIGAPLYAVAQGTVTTSGWNSGLGNHVKITLGSGEVVVYGHMSQIDVALDDTVEAGTMIGAVGNTGRSTGAHLHLEIRTDDGPIDPAEWLDARRN</sequence>
<dbReference type="InterPro" id="IPR016047">
    <property type="entry name" value="M23ase_b-sheet_dom"/>
</dbReference>
<dbReference type="RefSeq" id="WP_252622057.1">
    <property type="nucleotide sequence ID" value="NZ_CP099490.1"/>
</dbReference>
<evidence type="ECO:0000313" key="3">
    <source>
        <dbReference type="Proteomes" id="UP001056535"/>
    </source>
</evidence>